<dbReference type="GO" id="GO:0004622">
    <property type="term" value="F:phosphatidylcholine lysophospholipase activity"/>
    <property type="evidence" value="ECO:0007669"/>
    <property type="project" value="TreeGrafter"/>
</dbReference>
<sequence length="370" mass="42955">MVPSRSSAYIAVEKRQSGDMRNNLFKKEHRKLFMFWLIILLVCLVLAVLIILFIVLPLVVKYSFSIQQKIVFTHGGLPNMPSYFTEYYFPAYRNLYVPVLDLDRITKHVLGVWHILPVETAFVALNDTNFDFDKALADTKYDVIMYFHGTGEARSDSSRKYQLLSYYFHVIAFDYRSYADSSKGTLTEARVVNDCKQLYSWIRNKTQANIYVWGQSLGSSLAANTVLQVEKDGLQPKGLILESAFTSFEDELYVHPYGKIFAWLPWFYVTVVKPLRENGFIFDTSSYLKKIKCSVMILHAQDDSVVPYRFGRKLYEISSNRTGTAATSIYHEFDASLEYNHYFIYQDPFLKYYIMQFIGKNISLVPVKVL</sequence>
<dbReference type="OrthoDB" id="10249433at2759"/>
<dbReference type="Proteomes" id="UP001152888">
    <property type="component" value="Unassembled WGS sequence"/>
</dbReference>
<accession>A0A9P0KZH1</accession>
<dbReference type="PANTHER" id="PTHR12277">
    <property type="entry name" value="ALPHA/BETA HYDROLASE DOMAIN-CONTAINING PROTEIN"/>
    <property type="match status" value="1"/>
</dbReference>
<organism evidence="3 4">
    <name type="scientific">Acanthoscelides obtectus</name>
    <name type="common">Bean weevil</name>
    <name type="synonym">Bruchus obtectus</name>
    <dbReference type="NCBI Taxonomy" id="200917"/>
    <lineage>
        <taxon>Eukaryota</taxon>
        <taxon>Metazoa</taxon>
        <taxon>Ecdysozoa</taxon>
        <taxon>Arthropoda</taxon>
        <taxon>Hexapoda</taxon>
        <taxon>Insecta</taxon>
        <taxon>Pterygota</taxon>
        <taxon>Neoptera</taxon>
        <taxon>Endopterygota</taxon>
        <taxon>Coleoptera</taxon>
        <taxon>Polyphaga</taxon>
        <taxon>Cucujiformia</taxon>
        <taxon>Chrysomeloidea</taxon>
        <taxon>Chrysomelidae</taxon>
        <taxon>Bruchinae</taxon>
        <taxon>Bruchini</taxon>
        <taxon>Acanthoscelides</taxon>
    </lineage>
</organism>
<keyword evidence="4" id="KW-1185">Reference proteome</keyword>
<dbReference type="PANTHER" id="PTHR12277:SF194">
    <property type="entry name" value="FI04476P"/>
    <property type="match status" value="1"/>
</dbReference>
<keyword evidence="1" id="KW-0472">Membrane</keyword>
<dbReference type="EMBL" id="CAKOFQ010006940">
    <property type="protein sequence ID" value="CAH1983481.1"/>
    <property type="molecule type" value="Genomic_DNA"/>
</dbReference>
<dbReference type="GO" id="GO:0006660">
    <property type="term" value="P:phosphatidylserine catabolic process"/>
    <property type="evidence" value="ECO:0007669"/>
    <property type="project" value="TreeGrafter"/>
</dbReference>
<dbReference type="InterPro" id="IPR029058">
    <property type="entry name" value="AB_hydrolase_fold"/>
</dbReference>
<dbReference type="GO" id="GO:0005789">
    <property type="term" value="C:endoplasmic reticulum membrane"/>
    <property type="evidence" value="ECO:0007669"/>
    <property type="project" value="TreeGrafter"/>
</dbReference>
<feature type="domain" description="Serine aminopeptidase S33" evidence="2">
    <location>
        <begin position="143"/>
        <end position="264"/>
    </location>
</feature>
<dbReference type="Pfam" id="PF12146">
    <property type="entry name" value="Hydrolase_4"/>
    <property type="match status" value="1"/>
</dbReference>
<comment type="caution">
    <text evidence="3">The sequence shown here is derived from an EMBL/GenBank/DDBJ whole genome shotgun (WGS) entry which is preliminary data.</text>
</comment>
<evidence type="ECO:0000259" key="2">
    <source>
        <dbReference type="Pfam" id="PF12146"/>
    </source>
</evidence>
<feature type="transmembrane region" description="Helical" evidence="1">
    <location>
        <begin position="33"/>
        <end position="60"/>
    </location>
</feature>
<dbReference type="GO" id="GO:0052651">
    <property type="term" value="P:monoacylglycerol catabolic process"/>
    <property type="evidence" value="ECO:0007669"/>
    <property type="project" value="TreeGrafter"/>
</dbReference>
<evidence type="ECO:0000313" key="3">
    <source>
        <dbReference type="EMBL" id="CAH1983481.1"/>
    </source>
</evidence>
<keyword evidence="1" id="KW-1133">Transmembrane helix</keyword>
<dbReference type="InterPro" id="IPR022742">
    <property type="entry name" value="Hydrolase_4"/>
</dbReference>
<dbReference type="Gene3D" id="3.40.50.1820">
    <property type="entry name" value="alpha/beta hydrolase"/>
    <property type="match status" value="1"/>
</dbReference>
<protein>
    <recommendedName>
        <fullName evidence="2">Serine aminopeptidase S33 domain-containing protein</fullName>
    </recommendedName>
</protein>
<dbReference type="SUPFAM" id="SSF53474">
    <property type="entry name" value="alpha/beta-Hydrolases"/>
    <property type="match status" value="1"/>
</dbReference>
<dbReference type="GO" id="GO:0047372">
    <property type="term" value="F:monoacylglycerol lipase activity"/>
    <property type="evidence" value="ECO:0007669"/>
    <property type="project" value="TreeGrafter"/>
</dbReference>
<name>A0A9P0KZH1_ACAOB</name>
<keyword evidence="1" id="KW-0812">Transmembrane</keyword>
<gene>
    <name evidence="3" type="ORF">ACAOBT_LOCUS15567</name>
</gene>
<dbReference type="AlphaFoldDB" id="A0A9P0KZH1"/>
<evidence type="ECO:0000313" key="4">
    <source>
        <dbReference type="Proteomes" id="UP001152888"/>
    </source>
</evidence>
<evidence type="ECO:0000256" key="1">
    <source>
        <dbReference type="SAM" id="Phobius"/>
    </source>
</evidence>
<proteinExistence type="predicted"/>
<reference evidence="3" key="1">
    <citation type="submission" date="2022-03" db="EMBL/GenBank/DDBJ databases">
        <authorList>
            <person name="Sayadi A."/>
        </authorList>
    </citation>
    <scope>NUCLEOTIDE SEQUENCE</scope>
</reference>